<dbReference type="EnsemblProtists" id="EOD09355">
    <property type="protein sequence ID" value="EOD09355"/>
    <property type="gene ID" value="EMIHUDRAFT_197717"/>
</dbReference>
<feature type="region of interest" description="Disordered" evidence="1">
    <location>
        <begin position="113"/>
        <end position="138"/>
    </location>
</feature>
<dbReference type="Proteomes" id="UP000013827">
    <property type="component" value="Unassembled WGS sequence"/>
</dbReference>
<evidence type="ECO:0000313" key="2">
    <source>
        <dbReference type="EnsemblProtists" id="EOD09355"/>
    </source>
</evidence>
<name>A0A0D3IDM0_EMIH1</name>
<reference evidence="2" key="2">
    <citation type="submission" date="2024-10" db="UniProtKB">
        <authorList>
            <consortium name="EnsemblProtists"/>
        </authorList>
    </citation>
    <scope>IDENTIFICATION</scope>
</reference>
<dbReference type="HOGENOM" id="CLU_1859022_0_0_1"/>
<dbReference type="AlphaFoldDB" id="A0A0D3IDM0"/>
<dbReference type="PaxDb" id="2903-EOD09355"/>
<sequence length="138" mass="14674">MAKVYQRESLGPRKRAQKKLAVTRCRAVSARPMRNGWQVPLAVGFCCGMPHGCDWPAPRRVSSAWRSDRGQRNSPGLNAQPGAPARAFASHGACNAQQCSLASPRANATVLAADSPPPAKEAQRQCGSGDAWQAGHVS</sequence>
<dbReference type="GeneID" id="17255734"/>
<feature type="region of interest" description="Disordered" evidence="1">
    <location>
        <begin position="64"/>
        <end position="85"/>
    </location>
</feature>
<dbReference type="RefSeq" id="XP_005761784.1">
    <property type="nucleotide sequence ID" value="XM_005761727.1"/>
</dbReference>
<organism evidence="2 3">
    <name type="scientific">Emiliania huxleyi (strain CCMP1516)</name>
    <dbReference type="NCBI Taxonomy" id="280463"/>
    <lineage>
        <taxon>Eukaryota</taxon>
        <taxon>Haptista</taxon>
        <taxon>Haptophyta</taxon>
        <taxon>Prymnesiophyceae</taxon>
        <taxon>Isochrysidales</taxon>
        <taxon>Noelaerhabdaceae</taxon>
        <taxon>Emiliania</taxon>
    </lineage>
</organism>
<evidence type="ECO:0000256" key="1">
    <source>
        <dbReference type="SAM" id="MobiDB-lite"/>
    </source>
</evidence>
<dbReference type="KEGG" id="ehx:EMIHUDRAFT_197717"/>
<proteinExistence type="predicted"/>
<keyword evidence="3" id="KW-1185">Reference proteome</keyword>
<reference evidence="3" key="1">
    <citation type="journal article" date="2013" name="Nature">
        <title>Pan genome of the phytoplankton Emiliania underpins its global distribution.</title>
        <authorList>
            <person name="Read B.A."/>
            <person name="Kegel J."/>
            <person name="Klute M.J."/>
            <person name="Kuo A."/>
            <person name="Lefebvre S.C."/>
            <person name="Maumus F."/>
            <person name="Mayer C."/>
            <person name="Miller J."/>
            <person name="Monier A."/>
            <person name="Salamov A."/>
            <person name="Young J."/>
            <person name="Aguilar M."/>
            <person name="Claverie J.M."/>
            <person name="Frickenhaus S."/>
            <person name="Gonzalez K."/>
            <person name="Herman E.K."/>
            <person name="Lin Y.C."/>
            <person name="Napier J."/>
            <person name="Ogata H."/>
            <person name="Sarno A.F."/>
            <person name="Shmutz J."/>
            <person name="Schroeder D."/>
            <person name="de Vargas C."/>
            <person name="Verret F."/>
            <person name="von Dassow P."/>
            <person name="Valentin K."/>
            <person name="Van de Peer Y."/>
            <person name="Wheeler G."/>
            <person name="Dacks J.B."/>
            <person name="Delwiche C.F."/>
            <person name="Dyhrman S.T."/>
            <person name="Glockner G."/>
            <person name="John U."/>
            <person name="Richards T."/>
            <person name="Worden A.Z."/>
            <person name="Zhang X."/>
            <person name="Grigoriev I.V."/>
            <person name="Allen A.E."/>
            <person name="Bidle K."/>
            <person name="Borodovsky M."/>
            <person name="Bowler C."/>
            <person name="Brownlee C."/>
            <person name="Cock J.M."/>
            <person name="Elias M."/>
            <person name="Gladyshev V.N."/>
            <person name="Groth M."/>
            <person name="Guda C."/>
            <person name="Hadaegh A."/>
            <person name="Iglesias-Rodriguez M.D."/>
            <person name="Jenkins J."/>
            <person name="Jones B.M."/>
            <person name="Lawson T."/>
            <person name="Leese F."/>
            <person name="Lindquist E."/>
            <person name="Lobanov A."/>
            <person name="Lomsadze A."/>
            <person name="Malik S.B."/>
            <person name="Marsh M.E."/>
            <person name="Mackinder L."/>
            <person name="Mock T."/>
            <person name="Mueller-Roeber B."/>
            <person name="Pagarete A."/>
            <person name="Parker M."/>
            <person name="Probert I."/>
            <person name="Quesneville H."/>
            <person name="Raines C."/>
            <person name="Rensing S.A."/>
            <person name="Riano-Pachon D.M."/>
            <person name="Richier S."/>
            <person name="Rokitta S."/>
            <person name="Shiraiwa Y."/>
            <person name="Soanes D.M."/>
            <person name="van der Giezen M."/>
            <person name="Wahlund T.M."/>
            <person name="Williams B."/>
            <person name="Wilson W."/>
            <person name="Wolfe G."/>
            <person name="Wurch L.L."/>
        </authorList>
    </citation>
    <scope>NUCLEOTIDE SEQUENCE</scope>
</reference>
<accession>A0A0D3IDM0</accession>
<evidence type="ECO:0000313" key="3">
    <source>
        <dbReference type="Proteomes" id="UP000013827"/>
    </source>
</evidence>
<protein>
    <submittedName>
        <fullName evidence="2">Uncharacterized protein</fullName>
    </submittedName>
</protein>